<evidence type="ECO:0000313" key="1">
    <source>
        <dbReference type="EMBL" id="RMA81117.1"/>
    </source>
</evidence>
<protein>
    <submittedName>
        <fullName evidence="1">DNA replication terminus site binding protein</fullName>
    </submittedName>
</protein>
<name>A0A3M0A9B5_9GAMM</name>
<comment type="caution">
    <text evidence="1">The sequence shown here is derived from an EMBL/GenBank/DDBJ whole genome shotgun (WGS) entry which is preliminary data.</text>
</comment>
<dbReference type="OrthoDB" id="6354133at2"/>
<accession>A0A3M0A9B5</accession>
<dbReference type="RefSeq" id="WP_121876278.1">
    <property type="nucleotide sequence ID" value="NZ_REFJ01000002.1"/>
</dbReference>
<organism evidence="1 2">
    <name type="scientific">Umboniibacter marinipuniceus</name>
    <dbReference type="NCBI Taxonomy" id="569599"/>
    <lineage>
        <taxon>Bacteria</taxon>
        <taxon>Pseudomonadati</taxon>
        <taxon>Pseudomonadota</taxon>
        <taxon>Gammaproteobacteria</taxon>
        <taxon>Cellvibrionales</taxon>
        <taxon>Cellvibrionaceae</taxon>
        <taxon>Umboniibacter</taxon>
    </lineage>
</organism>
<keyword evidence="2" id="KW-1185">Reference proteome</keyword>
<gene>
    <name evidence="1" type="ORF">DFR27_0915</name>
</gene>
<reference evidence="1 2" key="1">
    <citation type="submission" date="2018-10" db="EMBL/GenBank/DDBJ databases">
        <title>Genomic Encyclopedia of Type Strains, Phase IV (KMG-IV): sequencing the most valuable type-strain genomes for metagenomic binning, comparative biology and taxonomic classification.</title>
        <authorList>
            <person name="Goeker M."/>
        </authorList>
    </citation>
    <scope>NUCLEOTIDE SEQUENCE [LARGE SCALE GENOMIC DNA]</scope>
    <source>
        <strain evidence="1 2">DSM 25080</strain>
    </source>
</reference>
<evidence type="ECO:0000313" key="2">
    <source>
        <dbReference type="Proteomes" id="UP000267187"/>
    </source>
</evidence>
<dbReference type="Proteomes" id="UP000267187">
    <property type="component" value="Unassembled WGS sequence"/>
</dbReference>
<sequence length="275" mass="31570">MTITFDSRELIEAFEQISAQSNKITNQLCRQQSWQQDEPFLCSIASSLNDYFYRDGEDGRSTSQCCAVVAGIDADQIRTLNQAKDSFKTLIGNYRAHHPKETKHWQRSVFTSHSPARQTLSETAHGRLNLKACWRRLRFIEQPVKSISYAWYRNGRSIQRIEYQQVVERLERLDRQGVNIQSAWQTLAAIRATTPLCIVQRQAPLIRANVRLGNGEMTAFNSSTPIFLAAQASLPAIRPLPLANEQAARKSRSDQRIEREPLIPMLRLHRYLNAE</sequence>
<proteinExistence type="predicted"/>
<dbReference type="AlphaFoldDB" id="A0A3M0A9B5"/>
<dbReference type="EMBL" id="REFJ01000002">
    <property type="protein sequence ID" value="RMA81117.1"/>
    <property type="molecule type" value="Genomic_DNA"/>
</dbReference>